<comment type="caution">
    <text evidence="2">The sequence shown here is derived from an EMBL/GenBank/DDBJ whole genome shotgun (WGS) entry which is preliminary data.</text>
</comment>
<evidence type="ECO:0000313" key="2">
    <source>
        <dbReference type="EMBL" id="MBF5058545.1"/>
    </source>
</evidence>
<reference evidence="2 3" key="1">
    <citation type="submission" date="2020-01" db="EMBL/GenBank/DDBJ databases">
        <title>Draft genome sequence of Cand. Neptunochlamydia vexilliferae K9.</title>
        <authorList>
            <person name="Schulz F."/>
            <person name="Koestlbacher S."/>
            <person name="Wascher F."/>
            <person name="Pizzetti I."/>
            <person name="Horn M."/>
        </authorList>
    </citation>
    <scope>NUCLEOTIDE SEQUENCE [LARGE SCALE GENOMIC DNA]</scope>
    <source>
        <strain evidence="2 3">K9</strain>
    </source>
</reference>
<dbReference type="Proteomes" id="UP001194714">
    <property type="component" value="Unassembled WGS sequence"/>
</dbReference>
<organism evidence="2 3">
    <name type="scientific">Candidatus Neptunichlamydia vexilliferae</name>
    <dbReference type="NCBI Taxonomy" id="1651774"/>
    <lineage>
        <taxon>Bacteria</taxon>
        <taxon>Pseudomonadati</taxon>
        <taxon>Chlamydiota</taxon>
        <taxon>Chlamydiia</taxon>
        <taxon>Parachlamydiales</taxon>
        <taxon>Simkaniaceae</taxon>
        <taxon>Candidatus Neptunichlamydia</taxon>
    </lineage>
</organism>
<accession>A0ABS0AX52</accession>
<keyword evidence="3" id="KW-1185">Reference proteome</keyword>
<feature type="region of interest" description="Disordered" evidence="1">
    <location>
        <begin position="195"/>
        <end position="233"/>
    </location>
</feature>
<protein>
    <recommendedName>
        <fullName evidence="4">ISKra4 family transposase</fullName>
    </recommendedName>
</protein>
<feature type="compositionally biased region" description="Basic residues" evidence="1">
    <location>
        <begin position="205"/>
        <end position="218"/>
    </location>
</feature>
<dbReference type="RefSeq" id="WP_194846816.1">
    <property type="nucleotide sequence ID" value="NZ_JAAEJV010000001.1"/>
</dbReference>
<evidence type="ECO:0000313" key="3">
    <source>
        <dbReference type="Proteomes" id="UP001194714"/>
    </source>
</evidence>
<gene>
    <name evidence="2" type="ORF">NEPTK9_000041</name>
</gene>
<proteinExistence type="predicted"/>
<evidence type="ECO:0000256" key="1">
    <source>
        <dbReference type="SAM" id="MobiDB-lite"/>
    </source>
</evidence>
<sequence>MEQVIAQAKKQFEDILKYVQEEAQNQQINEVEKGIFRSLLELGLTFLRIFLQQKGVGYKGRVHLDKEGNERSYHSKKNKKYLSIFGKISILRACYWTKEKGEIYPLDTELNMPKIEHSYVLQEWGAILGSEEPYKKSAKFLETILGIPLWGSTIETIIQRAGIDAPNFYKERQEPFKKSEKEIFVATADGKGIVMKKGELEKPPPKKKPRKMKKKGERSKKSQAESELKPGKKKMSTVIGAYTISRHKRTAESILSKKKKNDPPRPVNKVVQATLEGKEEAIQRLKAEVEKRDPQREKQSVALVDGEHKLRNLLKTYLPWFTIIIDIFHVMEYLWMGAHIFFKKGSAKAQSWVTDKLTKLLNGKIEEIISELKRDLEAISQSKKKQLLKIITYLENGKEHMRYDKYLVKGYPIGSGVVEGACKNLVKDRMEQSGMQWTINGAEAVLSMRSIQINGMANDYWRYHISKERERLYGSFMESEMSELAA</sequence>
<dbReference type="EMBL" id="JAAEJV010000001">
    <property type="protein sequence ID" value="MBF5058545.1"/>
    <property type="molecule type" value="Genomic_DNA"/>
</dbReference>
<feature type="compositionally biased region" description="Basic and acidic residues" evidence="1">
    <location>
        <begin position="219"/>
        <end position="230"/>
    </location>
</feature>
<dbReference type="NCBIfam" id="NF033572">
    <property type="entry name" value="transpos_ISKra4"/>
    <property type="match status" value="1"/>
</dbReference>
<name>A0ABS0AX52_9BACT</name>
<evidence type="ECO:0008006" key="4">
    <source>
        <dbReference type="Google" id="ProtNLM"/>
    </source>
</evidence>